<reference evidence="9" key="1">
    <citation type="submission" date="2020-03" db="EMBL/GenBank/DDBJ databases">
        <title>Whole-genome sequence of the purple nonsulfur bacterium Rhodocyclus tenuis DSM112.</title>
        <authorList>
            <person name="Kyndt J.A."/>
            <person name="Meyer T.E."/>
        </authorList>
    </citation>
    <scope>NUCLEOTIDE SEQUENCE [LARGE SCALE GENOMIC DNA]</scope>
    <source>
        <strain evidence="9">DSM 112</strain>
    </source>
</reference>
<evidence type="ECO:0000256" key="2">
    <source>
        <dbReference type="ARBA" id="ARBA00022691"/>
    </source>
</evidence>
<evidence type="ECO:0000313" key="8">
    <source>
        <dbReference type="EMBL" id="NJA90243.1"/>
    </source>
</evidence>
<dbReference type="PANTHER" id="PTHR43273">
    <property type="entry name" value="ANAEROBIC SULFATASE-MATURATING ENZYME HOMOLOG ASLB-RELATED"/>
    <property type="match status" value="1"/>
</dbReference>
<dbReference type="RefSeq" id="WP_167682833.1">
    <property type="nucleotide sequence ID" value="NZ_JAATWB010000020.1"/>
</dbReference>
<dbReference type="InterPro" id="IPR013785">
    <property type="entry name" value="Aldolase_TIM"/>
</dbReference>
<comment type="similarity">
    <text evidence="6">Belongs to the radical SAM superfamily. Anaerobic sulfatase-maturating enzyme family.</text>
</comment>
<dbReference type="SFLD" id="SFLDS00029">
    <property type="entry name" value="Radical_SAM"/>
    <property type="match status" value="1"/>
</dbReference>
<evidence type="ECO:0000256" key="4">
    <source>
        <dbReference type="ARBA" id="ARBA00023004"/>
    </source>
</evidence>
<dbReference type="SFLD" id="SFLDG01386">
    <property type="entry name" value="main_SPASM_domain-containing"/>
    <property type="match status" value="1"/>
</dbReference>
<dbReference type="InterPro" id="IPR058240">
    <property type="entry name" value="rSAM_sf"/>
</dbReference>
<evidence type="ECO:0000256" key="5">
    <source>
        <dbReference type="ARBA" id="ARBA00023014"/>
    </source>
</evidence>
<dbReference type="InterPro" id="IPR007197">
    <property type="entry name" value="rSAM"/>
</dbReference>
<feature type="domain" description="Radical SAM core" evidence="7">
    <location>
        <begin position="108"/>
        <end position="252"/>
    </location>
</feature>
<dbReference type="InterPro" id="IPR023867">
    <property type="entry name" value="Sulphatase_maturase_rSAM"/>
</dbReference>
<evidence type="ECO:0000256" key="6">
    <source>
        <dbReference type="ARBA" id="ARBA00023601"/>
    </source>
</evidence>
<evidence type="ECO:0000256" key="1">
    <source>
        <dbReference type="ARBA" id="ARBA00001966"/>
    </source>
</evidence>
<gene>
    <name evidence="8" type="primary">hxsB</name>
    <name evidence="8" type="ORF">HCX48_13585</name>
</gene>
<dbReference type="Proteomes" id="UP000720344">
    <property type="component" value="Unassembled WGS sequence"/>
</dbReference>
<dbReference type="PANTHER" id="PTHR43273:SF3">
    <property type="entry name" value="ANAEROBIC SULFATASE-MATURATING ENZYME HOMOLOG ASLB-RELATED"/>
    <property type="match status" value="1"/>
</dbReference>
<evidence type="ECO:0000259" key="7">
    <source>
        <dbReference type="Pfam" id="PF04055"/>
    </source>
</evidence>
<proteinExistence type="inferred from homology"/>
<evidence type="ECO:0000256" key="3">
    <source>
        <dbReference type="ARBA" id="ARBA00022723"/>
    </source>
</evidence>
<keyword evidence="4" id="KW-0408">Iron</keyword>
<name>A0ABX0WPA1_9RHOO</name>
<comment type="caution">
    <text evidence="8">The sequence shown here is derived from an EMBL/GenBank/DDBJ whole genome shotgun (WGS) entry which is preliminary data.</text>
</comment>
<keyword evidence="5" id="KW-0411">Iron-sulfur</keyword>
<evidence type="ECO:0000313" key="9">
    <source>
        <dbReference type="Proteomes" id="UP000720344"/>
    </source>
</evidence>
<keyword evidence="9" id="KW-1185">Reference proteome</keyword>
<dbReference type="NCBIfam" id="TIGR03978">
    <property type="entry name" value="rSAM_paired_1"/>
    <property type="match status" value="1"/>
</dbReference>
<organism evidence="8 9">
    <name type="scientific">Rhodocyclus gracilis</name>
    <dbReference type="NCBI Taxonomy" id="2929842"/>
    <lineage>
        <taxon>Bacteria</taxon>
        <taxon>Pseudomonadati</taxon>
        <taxon>Pseudomonadota</taxon>
        <taxon>Betaproteobacteria</taxon>
        <taxon>Rhodocyclales</taxon>
        <taxon>Rhodocyclaceae</taxon>
        <taxon>Rhodocyclus</taxon>
    </lineage>
</organism>
<dbReference type="InterPro" id="IPR024023">
    <property type="entry name" value="rSAM_paired_HxsB"/>
</dbReference>
<dbReference type="CDD" id="cd01335">
    <property type="entry name" value="Radical_SAM"/>
    <property type="match status" value="1"/>
</dbReference>
<dbReference type="EMBL" id="JAATWB010000020">
    <property type="protein sequence ID" value="NJA90243.1"/>
    <property type="molecule type" value="Genomic_DNA"/>
</dbReference>
<dbReference type="SFLD" id="SFLDG01384">
    <property type="entry name" value="thioether_bond_formation_requi"/>
    <property type="match status" value="1"/>
</dbReference>
<dbReference type="Gene3D" id="3.20.20.70">
    <property type="entry name" value="Aldolase class I"/>
    <property type="match status" value="1"/>
</dbReference>
<keyword evidence="3" id="KW-0479">Metal-binding</keyword>
<dbReference type="SUPFAM" id="SSF102114">
    <property type="entry name" value="Radical SAM enzymes"/>
    <property type="match status" value="1"/>
</dbReference>
<accession>A0ABX0WPA1</accession>
<dbReference type="SFLD" id="SFLDG01067">
    <property type="entry name" value="SPASM/twitch_domain_containing"/>
    <property type="match status" value="1"/>
</dbReference>
<protein>
    <submittedName>
        <fullName evidence="8">His-Xaa-Ser system radical SAM maturase HxsB</fullName>
    </submittedName>
</protein>
<keyword evidence="2" id="KW-0949">S-adenosyl-L-methionine</keyword>
<dbReference type="Pfam" id="PF04055">
    <property type="entry name" value="Radical_SAM"/>
    <property type="match status" value="1"/>
</dbReference>
<comment type="cofactor">
    <cofactor evidence="1">
        <name>[4Fe-4S] cluster</name>
        <dbReference type="ChEBI" id="CHEBI:49883"/>
    </cofactor>
</comment>
<sequence>MSKFESIEFFNKPDATVPYTLLPFSFTALDATRYVVTNLAGEYILLEREPLQRLVNGTLRTDESLYIDLRARHFLADEHSKMAPDLLAIKVRTRNEQLANWTGLHMFVLTQRCDHSCPYCQVSRQTEDKTSFDMSREHADKAVALALRSPNPAIKIEFQGGESFLNFELLKHVVITAKEANRRLMQPKDLKFIVATNLSVVTDEMLDFCAQHEIGISTSLDGPRDLHNKNRPRPDDDSYERTVAGIVRVRQRLGRRSVSALMTTTEASLTRGREIVDEYVKQEFGGIFLRPLSPYGFAVKTRFFRAYSAEQWLNFYDDALDYVIDINRQGVEFREYYAATILTKMLTCKDPGYVDLRSPAGIGMAGVIYNYDGTVYASDESRMLAEMKDTTFKLGSVDDSFETLYTNETFLQSVDETFAYSVPMCTDCAFEPWCGADPVFHWRQHQDMIGRKPESEFCQRNIHIFGGLIRRMDRDPFVRRLFTQWAHTC</sequence>